<evidence type="ECO:0000256" key="1">
    <source>
        <dbReference type="ARBA" id="ARBA00004496"/>
    </source>
</evidence>
<dbReference type="InterPro" id="IPR036736">
    <property type="entry name" value="ACP-like_sf"/>
</dbReference>
<dbReference type="CDD" id="cd00833">
    <property type="entry name" value="PKS"/>
    <property type="match status" value="5"/>
</dbReference>
<evidence type="ECO:0000256" key="9">
    <source>
        <dbReference type="SAM" id="MobiDB-lite"/>
    </source>
</evidence>
<feature type="region of interest" description="N-terminal hotdog fold" evidence="8">
    <location>
        <begin position="804"/>
        <end position="923"/>
    </location>
</feature>
<gene>
    <name evidence="13" type="ORF">ON753_26140</name>
</gene>
<dbReference type="InterPro" id="IPR016039">
    <property type="entry name" value="Thiolase-like"/>
</dbReference>
<feature type="active site" description="Proton acceptor; for dehydratase activity" evidence="8">
    <location>
        <position position="2298"/>
    </location>
</feature>
<feature type="region of interest" description="Disordered" evidence="9">
    <location>
        <begin position="184"/>
        <end position="206"/>
    </location>
</feature>
<evidence type="ECO:0000259" key="11">
    <source>
        <dbReference type="PROSITE" id="PS52004"/>
    </source>
</evidence>
<feature type="region of interest" description="Disordered" evidence="9">
    <location>
        <begin position="4789"/>
        <end position="4812"/>
    </location>
</feature>
<feature type="domain" description="Ketosynthase family 3 (KS3)" evidence="11">
    <location>
        <begin position="3662"/>
        <end position="4091"/>
    </location>
</feature>
<dbReference type="Gene3D" id="3.40.47.10">
    <property type="match status" value="5"/>
</dbReference>
<dbReference type="InterPro" id="IPR036291">
    <property type="entry name" value="NAD(P)-bd_dom_sf"/>
</dbReference>
<dbReference type="Gene3D" id="1.10.1200.10">
    <property type="entry name" value="ACP-like"/>
    <property type="match status" value="5"/>
</dbReference>
<dbReference type="PROSITE" id="PS50075">
    <property type="entry name" value="CARRIER"/>
    <property type="match status" value="5"/>
</dbReference>
<feature type="region of interest" description="N-terminal hotdog fold" evidence="8">
    <location>
        <begin position="3254"/>
        <end position="3379"/>
    </location>
</feature>
<dbReference type="InterPro" id="IPR020806">
    <property type="entry name" value="PKS_PP-bd"/>
</dbReference>
<feature type="region of interest" description="N-terminal hotdog fold" evidence="8">
    <location>
        <begin position="2264"/>
        <end position="2385"/>
    </location>
</feature>
<dbReference type="SMART" id="SM00823">
    <property type="entry name" value="PKS_PP"/>
    <property type="match status" value="5"/>
</dbReference>
<dbReference type="InterPro" id="IPR057326">
    <property type="entry name" value="KR_dom"/>
</dbReference>
<feature type="domain" description="PKS/mFAS DH" evidence="12">
    <location>
        <begin position="3254"/>
        <end position="3537"/>
    </location>
</feature>
<feature type="active site" description="Proton acceptor; for dehydratase activity" evidence="8">
    <location>
        <position position="835"/>
    </location>
</feature>
<dbReference type="SMART" id="SM00826">
    <property type="entry name" value="PKS_DH"/>
    <property type="match status" value="3"/>
</dbReference>
<evidence type="ECO:0000256" key="2">
    <source>
        <dbReference type="ARBA" id="ARBA00004792"/>
    </source>
</evidence>
<feature type="domain" description="Ketosynthase family 3 (KS3)" evidence="11">
    <location>
        <begin position="212"/>
        <end position="646"/>
    </location>
</feature>
<dbReference type="EMBL" id="JAPEVI010000003">
    <property type="protein sequence ID" value="MCX2725798.1"/>
    <property type="molecule type" value="Genomic_DNA"/>
</dbReference>
<keyword evidence="5" id="KW-0597">Phosphoprotein</keyword>
<dbReference type="InterPro" id="IPR054514">
    <property type="entry name" value="RhiE-like_linker"/>
</dbReference>
<evidence type="ECO:0000256" key="4">
    <source>
        <dbReference type="ARBA" id="ARBA00022490"/>
    </source>
</evidence>
<feature type="compositionally biased region" description="Basic and acidic residues" evidence="9">
    <location>
        <begin position="1620"/>
        <end position="1641"/>
    </location>
</feature>
<dbReference type="InterPro" id="IPR020841">
    <property type="entry name" value="PKS_Beta-ketoAc_synthase_dom"/>
</dbReference>
<feature type="domain" description="Carrier" evidence="10">
    <location>
        <begin position="2547"/>
        <end position="2621"/>
    </location>
</feature>
<comment type="pathway">
    <text evidence="2">Antibiotic biosynthesis.</text>
</comment>
<feature type="domain" description="Carrier" evidence="10">
    <location>
        <begin position="3551"/>
        <end position="3627"/>
    </location>
</feature>
<dbReference type="InterPro" id="IPR049552">
    <property type="entry name" value="PKS_DH_N"/>
</dbReference>
<feature type="region of interest" description="Disordered" evidence="9">
    <location>
        <begin position="139"/>
        <end position="160"/>
    </location>
</feature>
<organism evidence="13 14">
    <name type="scientific">Roseibium salinum</name>
    <dbReference type="NCBI Taxonomy" id="1604349"/>
    <lineage>
        <taxon>Bacteria</taxon>
        <taxon>Pseudomonadati</taxon>
        <taxon>Pseudomonadota</taxon>
        <taxon>Alphaproteobacteria</taxon>
        <taxon>Hyphomicrobiales</taxon>
        <taxon>Stappiaceae</taxon>
        <taxon>Roseibium</taxon>
    </lineage>
</organism>
<feature type="domain" description="Carrier" evidence="10">
    <location>
        <begin position="1524"/>
        <end position="1605"/>
    </location>
</feature>
<keyword evidence="6" id="KW-0808">Transferase</keyword>
<dbReference type="PROSITE" id="PS52004">
    <property type="entry name" value="KS3_2"/>
    <property type="match status" value="5"/>
</dbReference>
<dbReference type="PROSITE" id="PS00012">
    <property type="entry name" value="PHOSPHOPANTETHEINE"/>
    <property type="match status" value="2"/>
</dbReference>
<dbReference type="Gene3D" id="3.40.50.720">
    <property type="entry name" value="NAD(P)-binding Rossmann-like Domain"/>
    <property type="match status" value="2"/>
</dbReference>
<comment type="caution">
    <text evidence="13">The sequence shown here is derived from an EMBL/GenBank/DDBJ whole genome shotgun (WGS) entry which is preliminary data.</text>
</comment>
<feature type="domain" description="Carrier" evidence="10">
    <location>
        <begin position="4707"/>
        <end position="4783"/>
    </location>
</feature>
<feature type="region of interest" description="C-terminal hotdog fold" evidence="8">
    <location>
        <begin position="937"/>
        <end position="1087"/>
    </location>
</feature>
<dbReference type="InterPro" id="IPR009081">
    <property type="entry name" value="PP-bd_ACP"/>
</dbReference>
<feature type="domain" description="Ketosynthase family 3 (KS3)" evidence="11">
    <location>
        <begin position="4818"/>
        <end position="5059"/>
    </location>
</feature>
<dbReference type="PROSITE" id="PS52019">
    <property type="entry name" value="PKS_MFAS_DH"/>
    <property type="match status" value="3"/>
</dbReference>
<keyword evidence="4" id="KW-0963">Cytoplasm</keyword>
<comment type="subcellular location">
    <subcellularLocation>
        <location evidence="1">Cytoplasm</location>
    </subcellularLocation>
</comment>
<evidence type="ECO:0000256" key="6">
    <source>
        <dbReference type="ARBA" id="ARBA00022679"/>
    </source>
</evidence>
<evidence type="ECO:0000313" key="13">
    <source>
        <dbReference type="EMBL" id="MCX2725798.1"/>
    </source>
</evidence>
<evidence type="ECO:0000256" key="3">
    <source>
        <dbReference type="ARBA" id="ARBA00022450"/>
    </source>
</evidence>
<reference evidence="13 14" key="1">
    <citation type="journal article" date="2016" name="Int. J. Syst. Evol. Microbiol.">
        <title>Labrenzia salina sp. nov., isolated from the rhizosphere of the halophyte Arthrocnemum macrostachyum.</title>
        <authorList>
            <person name="Camacho M."/>
            <person name="Redondo-Gomez S."/>
            <person name="Rodriguez-Llorente I."/>
            <person name="Rohde M."/>
            <person name="Sproer C."/>
            <person name="Schumann P."/>
            <person name="Klenk H.P."/>
            <person name="Montero-Calasanz M.D.C."/>
        </authorList>
    </citation>
    <scope>NUCLEOTIDE SEQUENCE [LARGE SCALE GENOMIC DNA]</scope>
    <source>
        <strain evidence="13 14">DSM 29163</strain>
    </source>
</reference>
<evidence type="ECO:0000259" key="12">
    <source>
        <dbReference type="PROSITE" id="PS52019"/>
    </source>
</evidence>
<evidence type="ECO:0000256" key="7">
    <source>
        <dbReference type="ARBA" id="ARBA00022737"/>
    </source>
</evidence>
<dbReference type="SMART" id="SM01294">
    <property type="entry name" value="PKS_PP_betabranch"/>
    <property type="match status" value="2"/>
</dbReference>
<feature type="domain" description="Carrier" evidence="10">
    <location>
        <begin position="50"/>
        <end position="127"/>
    </location>
</feature>
<feature type="region of interest" description="C-terminal hotdog fold" evidence="8">
    <location>
        <begin position="2400"/>
        <end position="2534"/>
    </location>
</feature>
<dbReference type="SMART" id="SM00822">
    <property type="entry name" value="PKS_KR"/>
    <property type="match status" value="2"/>
</dbReference>
<dbReference type="SMART" id="SM00825">
    <property type="entry name" value="PKS_KS"/>
    <property type="match status" value="5"/>
</dbReference>
<feature type="active site" description="Proton acceptor; for dehydratase activity" evidence="8">
    <location>
        <position position="3289"/>
    </location>
</feature>
<dbReference type="SUPFAM" id="SSF51735">
    <property type="entry name" value="NAD(P)-binding Rossmann-fold domains"/>
    <property type="match status" value="3"/>
</dbReference>
<keyword evidence="3" id="KW-0596">Phosphopantetheine</keyword>
<dbReference type="Proteomes" id="UP001300261">
    <property type="component" value="Unassembled WGS sequence"/>
</dbReference>
<dbReference type="InterPro" id="IPR049551">
    <property type="entry name" value="PKS_DH_C"/>
</dbReference>
<evidence type="ECO:0000256" key="8">
    <source>
        <dbReference type="PROSITE-ProRule" id="PRU01363"/>
    </source>
</evidence>
<dbReference type="Pfam" id="PF14765">
    <property type="entry name" value="PS-DH"/>
    <property type="match status" value="3"/>
</dbReference>
<dbReference type="InterPro" id="IPR014030">
    <property type="entry name" value="Ketoacyl_synth_N"/>
</dbReference>
<dbReference type="PANTHER" id="PTHR43775:SF37">
    <property type="entry name" value="SI:DKEY-61P9.11"/>
    <property type="match status" value="1"/>
</dbReference>
<feature type="domain" description="PKS/mFAS DH" evidence="12">
    <location>
        <begin position="804"/>
        <end position="1087"/>
    </location>
</feature>
<feature type="region of interest" description="C-terminal hotdog fold" evidence="8">
    <location>
        <begin position="3394"/>
        <end position="3537"/>
    </location>
</feature>
<dbReference type="Pfam" id="PF02801">
    <property type="entry name" value="Ketoacyl-synt_C"/>
    <property type="match status" value="4"/>
</dbReference>
<dbReference type="InterPro" id="IPR014031">
    <property type="entry name" value="Ketoacyl_synth_C"/>
</dbReference>
<dbReference type="RefSeq" id="WP_265966933.1">
    <property type="nucleotide sequence ID" value="NZ_JAPEVI010000003.1"/>
</dbReference>
<keyword evidence="7" id="KW-0677">Repeat</keyword>
<dbReference type="SUPFAM" id="SSF53901">
    <property type="entry name" value="Thiolase-like"/>
    <property type="match status" value="5"/>
</dbReference>
<dbReference type="InterPro" id="IPR018201">
    <property type="entry name" value="Ketoacyl_synth_AS"/>
</dbReference>
<protein>
    <submittedName>
        <fullName evidence="13">SDR family NAD(P)-dependent oxidoreductase</fullName>
    </submittedName>
</protein>
<dbReference type="Pfam" id="PF00550">
    <property type="entry name" value="PP-binding"/>
    <property type="match status" value="5"/>
</dbReference>
<feature type="active site" description="Proton donor; for dehydratase activity" evidence="8">
    <location>
        <position position="3455"/>
    </location>
</feature>
<proteinExistence type="predicted"/>
<dbReference type="SUPFAM" id="SSF47336">
    <property type="entry name" value="ACP-like"/>
    <property type="match status" value="5"/>
</dbReference>
<dbReference type="InterPro" id="IPR050091">
    <property type="entry name" value="PKS_NRPS_Biosynth_Enz"/>
</dbReference>
<dbReference type="Pfam" id="PF08659">
    <property type="entry name" value="KR"/>
    <property type="match status" value="2"/>
</dbReference>
<feature type="domain" description="Ketosynthase family 3 (KS3)" evidence="11">
    <location>
        <begin position="1659"/>
        <end position="2098"/>
    </location>
</feature>
<dbReference type="Pfam" id="PF00109">
    <property type="entry name" value="ketoacyl-synt"/>
    <property type="match status" value="5"/>
</dbReference>
<name>A0ABT3RA25_9HYPH</name>
<feature type="domain" description="Ketosynthase family 3 (KS3)" evidence="11">
    <location>
        <begin position="2670"/>
        <end position="3104"/>
    </location>
</feature>
<accession>A0ABT3RA25</accession>
<feature type="region of interest" description="Disordered" evidence="9">
    <location>
        <begin position="1620"/>
        <end position="1655"/>
    </location>
</feature>
<evidence type="ECO:0000313" key="14">
    <source>
        <dbReference type="Proteomes" id="UP001300261"/>
    </source>
</evidence>
<dbReference type="Gene3D" id="1.10.1240.100">
    <property type="match status" value="4"/>
</dbReference>
<sequence>MTSGGGGDLRDRMAGLIDKELVERARLRLDAERQDARSLKGAAAGETELSAEDRLARDVWKIAAAALRMPEDQLDPQENLANLGIDSIAITEVMVQISRHFGISVAPTTFFEARHVEDLSAILFARHGAAITGHYAKADAAETGEPDVPEPAALPDQNEDRREIPAPAQNLEVSWIARHMKAAAGSRKPAAKTPGRQKPASPAAVSDTAPAAVPIAIISMEGMFPQSPDLDTFEAHLAAGDDCIEEIPGDRWDWRSVHGDPKKGSFTDVKYGGFVPDVDRFDAAFFNISPREAELMDPQHRLFMECVWHLIERAGHAPGSLSGKKIGLFLGINLLDYTNMVNQAGIMEAQQLTGIGHAFCPNRLSFLLDIHGPSEVIDTACSSSLVAVHRAVMSIRHEGCEMAIAGGSNLMLSPTQHIMFSKVGMITPDGRCKTFSSQANGYARADGVGAVLLKRLDLAERDGDPILGVIRGSAEHHGGGATSLTAPNPKAQARLIIEAHRQAGVDPRSIGLIECHGTGTPLGDPIEVEGLRLAFTELFKDRGIEIPEAATIGLGSVKSNIGHAETAAGVAGLIKVLLAIRSRTRYRTLHCADPNPLLELEGGLFFLLQDAEPWDQPVVDGVRQPRRAGLSSFGAGGANVHLVIEDYPQGRETPSAPLPQPVVVPVSARSKAALNDMIAWLREVAGSTGLAEFAYTLQTGRDAMRHRVAFVAADTGELVERIDAFLAGDETRAAVGEVPAGRRERKDPLDPSTVPAETVAARWAAGDDVDWLALYGDIRPRRVSLPGYAFQRKRFWLPEDAMCAPVKAISLRPVRQGDGCYQVRFTGAEHFLADHRVAGRPTLPGVAYLELARRAAEEEGFVRPVLRQVVWMTPLAVDAPVDVTCEFSRTPEGGARIEISSRPGSGERIVHAQMRVSSGEQSKGRTADLASLQSAPARHLDSADIYSVFDAMGLAYGPAHRVLTKLSVLSEAENGGEVLARIELPDDLLKSQDDFQLHPSLLDGALQAAIGLVPKDDGSGQTALPFSIDTVEVSGPCKAQMWAHVRQQTSGSASQRKMDIDLVADNGSVRVALSGFATRLLARSGNQDILRFKPVWKPLPTAPAVEDGRRKIVLVVSPEIDLQKLSSGLAGWECRRLDDNPDASLAERYAHLARQLMAVAQDLLKDGSGLIQLVFGPQARDLPLGGLAAMLRSISREHPKITGQVLFLSEEVPENELAGTLRQAAMAASGALLRLRPDGLAAEVWQQTGAGPEKVDPPWRPEGVYLITGGTGKLGRLLASDILERQPNATVVLASRNAPSPELAAWIEETPGLHHRFVDLADENALTAMVAAIREEHGGLDGVIHAAGVVQDGALAGKTPDQLGTVLGPKVTGAVALDKAIADAPLDFLVLFSSISGIVGNAGQADYAAANAFLDGFAEDREQRRRNGLCRGRTVSIAWPLWREGGMGLDAAQQNLMRRSTGLVPLETRTGLEAFHGALNDTAARVLIAAGNTAKIRDFVAGTFEARVSAPSAEADTARMRPSVNAENLRRRVLACLTEETGAQLKVSPDDLDPDEELAEYGFDSIGFTQFANRLNDRFDLEITPTLFFEYPTLGGLAEHLGSEWPEAMVAALGIAPEPADERGGELEAPRALETQADDRSAVAPAAPRREAASEQRADGAIAIIGMSCCFPGAPDVAAFWEVLRQGRDCIEEIPPDRWDWRDYWGDPLSEPGRGNVKWGGFIEGMAEFDAPFFGISAPEARMMDPQQRLLLTQAWRLMEDAGYAPASLKGSQTGVFIGTADTGYARLVAGSGSAIEGYAMAGLAPSLGPNRISYYYDFHGPSIAVETACSSALIAIHRAVEAIRSGHCTAAIAGGINALLNPEAFVGFSKAGMLSPGGKCKPFSANADGYARGEGVGLVFLKPLADAERDGDRILAVIRASAENHGGHAASLTAPNPRAQADLLRTAYARAGFDPRTVSYIEAHGTGTPLGDPIEVEALTAAFTDLARQAEADHGPAPDQVCTLGSVKSNIGHLELAAGVAGLIKVLLQMRHGEIAASLHSEVLNPHLKLERSPFRVARHASAWQRPLDIESRALPLRAGVSSFGFGGSNAHVVLEEYAATGENERAPVLVSSPELIVLSARSESQLTESAVLLEAFLSGPGRAAELCDIAHTLQVAREPMEFRLGFLAASKDEIRDRLGAFIQGNAGSPVHTGRLAANRKATSVLATDGPLREAASSLADRGRADDLLALWVGGFSVDWTSIRKARPGRRIALPGYPFARTSYWVGKAAPPAASRQQQVPGYELSLDGSESFVRDHLVLGARVLPGVMCFELVRAALSRQGEGTGGFELIGHSWTEPLPVESGPERIEVSLDRGGSGDLQYAVTASGGRRHIARGVARLLKHVAAPQADLEGARKAAGQEVDVEALYRRFADMGLQYGPAQRAVTGLWKGAETVLARLELPAAADRTPKLNPAILDGALQAVLGLEDERSDGLALPYSVRSVQVFAETEPRMWAIIRPGIGGASIDICDDSGKVAISLRDFTVRPAASGNEPSGSQPVRTADRQARALALVTEIAARTLEVEPEVLDVDAELGDFGFDSITMTAFASRINAELGLSLTPADFFEFATLARLGEHIAGDLSDGQLGLDGETSGAAAASWNDGSAAIPDDSPAFPAAFDAGPEQGERGGGDPVVIVGQSGAFPMARDTDEFWSNLIAGRDCISRIPEDRWDWRAVDGDPKLQPGKTDIHWGGFTDGVFEFDPLFFNISPREAKLMDPQQRLMLIHAWKAIEDAGHSPKSLAGRKVGVFVGTSSSGYSDAVEDDAGGEGYVATGSVPSVGPNRISYFLDLHGPSEPVETACSSSLVALHRAVQAIEAGDCDMALVGGVNTIVTPDAHINFAKAGMLSPDGRCKTFSAAANGYVRGEGVGMLFLRRRSDAQRDGDPILATVLSTAINHGGHANSLTAPNTQAQAELLKAAYGKAGIDPRTVGYIEAHGTGTALGDPVEINALKSAFSSFCGTGHELTGEGIALGSVKTNIGHLELAAGVAGVIKVLKQFEHRRLAPSLHCSEINPFIDLEGTPFRIVREASAWTPVTDGKGFALPLRAGVSSFGFGGVNAHSVLEEYRPEPPASADSSVGPFLFVISARDKERLAEIVTNLLDFLERDRARDLDPADLAHTLQVGRAALRERLAIVAGSVEELAGILKTYLSEGTASGLWTTAEATRSEGTLSRSAGLTEIARHWVDGGSVDWLSFATRPHRRLRLPTYPFARDIHNSRRISAVGERPANVSGEADLSVRLDAGDFYLQDHRINGWSILPGAMSIEFARKAVEVKTGSHGQPLAFSNISWRRPVELETRQADVLLPLKQTGDDAWSVSMVQPGQVSNEYMRAEVRTTDLPEPPPHLALDDLARACDREHDPDWLYACYASLGIDYGPAFRAVTGLKSGKNTVLARLRLPEAARRAGGTYGLHPVIVDAAFHSALALFAGDGEEVLALPYGIDRMSVFGLTTETMWAHLQARKVAGGIRKLDIDLADGAGRVLVRIEGFTLRLLKQTGPKPDTPAETLPARTPSLREATERYFAALVARETLIDAAAITLSAPLEDYGIDSILITRLTDELERDFGPLSKTLFFEHQTLGALVDHFLNAHAARLAGLLGAAENEPRGAVPSRAAVVQKAQKPGTEEPVAIIGLGGRYPGARTLHEFWQNLAGGRDNITEIPAGRWDHSLYFDPERKAGKTTSKWGGFIEGHDRFDPMFFNIAPRDAQFMDPQERLFLQCAWEVLEDAGYTRATVAPGRDGLAGGDVGVFAGVMWEEYQLYGAERSALGQPLAIPGSPASIANRVSYFLNFHGPSIAVDSMCSSSLTAIHLACESLRTGDCSVALAGGVNLTPHPNKYLALSQSRFLSSKGRCESFGEGGDGYVPAEGVGAVLLKPLSRAEADGDRIHGVILGSALNHGGKTNGYTVPNPGAQAAVIEKALRRSGVSAGDISYVEAHGTGTSLGDPIEIASLSKVFGNGRDGDQTVAIGSVKSNIGHAESAAGIAGLTKILLQLKHGRLVPSLHSQHLNPNIDFAATPFRVQQRLDDWQRDEGPRIAGLSSFGAGGSNAHFVVAEYVDEVQNRQAPGPAIYPFSARDACRLEVLVARFRAALDNLEETQLPSAAYVLQEGREAFEERLAIVAEGKADLAARLDRVLAGETDAAGVYRGTSARERAAPDHTLPLEILAGEWVRGARIDWPELRPGPKPRPVSLPTYPFAEDYCWLPELEMLAEHAARPQAPLPMLFAPLWQEQPDPGSEPAAASFRTVVLCGDLAKDRELADALRDTGAEVVQLDGSSGPIDKRYEFHASKLLDLLKKPGVQRAQNRVLQVVVPGDGGDGLLEGLGGMLRCAALEQSKLSCQLIAVKGTREALAGNLTADAAHARDREMIRYCDGRRHVRRWRDLDPAVPAGWSPWKENGVYLLTGGAGGIGLSVARHIAETGNRPRLWLTGRSLMTGEVTERLAEVEALGARIRYRQVDVTDPAGVMALLEEIERTDGQLTGVIHGAGLTRDGLLLNKDDATLREVLAPKVTGLRVLDDALGDRALEFFVLFASAAGALGNPGQSDYAAANAFLDRYALERNTRVGAGTRQGRTVSIDWPYWREGGMKMDARTMEAMEREAGVRPLETGPGLAALEAVLAGNEDQVLVLEGDRDRLRRILQPVRPDPLLRPTPAARRVDEVRRSEPEALPADRDELVALIRSCFSRCLGIPQDKLGMDDTIDRFGVDSVSALEIVEALEEIFGPLPQTILFEVPTIGQLADELIARGVAPASYRPRSAPSEQEPASVRLSATSGGERRNPEIDGIAIIAVEGRYPGAATIEAFSALLREGRDAITEIPPDRAHLLPRFSERKGEPDSSYCKWGGFLADVDRFDAEFFGYTPRAADLADPQERLFLETSWHLLERAGITRKRLAEQYDKRVGVFVGSMYQQYSGVRNDVETRKLLALSSYSGIANRVSFFLDLQGPSVAVDSMCSSGLQAVHQACQSLKSGECRLAIAGGVNLTIHPAKFEALSRAGLVGSHPGSRAFSGGTAIFRPRPSAPYC</sequence>
<dbReference type="InterPro" id="IPR049900">
    <property type="entry name" value="PKS_mFAS_DH"/>
</dbReference>
<feature type="domain" description="PKS/mFAS DH" evidence="12">
    <location>
        <begin position="2264"/>
        <end position="2534"/>
    </location>
</feature>
<dbReference type="CDD" id="cd08953">
    <property type="entry name" value="KR_2_SDR_x"/>
    <property type="match status" value="2"/>
</dbReference>
<evidence type="ECO:0000256" key="5">
    <source>
        <dbReference type="ARBA" id="ARBA00022553"/>
    </source>
</evidence>
<dbReference type="Gene3D" id="3.10.129.110">
    <property type="entry name" value="Polyketide synthase dehydratase"/>
    <property type="match status" value="3"/>
</dbReference>
<dbReference type="InterPro" id="IPR042104">
    <property type="entry name" value="PKS_dehydratase_sf"/>
</dbReference>
<feature type="active site" description="Proton donor; for dehydratase activity" evidence="8">
    <location>
        <position position="2458"/>
    </location>
</feature>
<dbReference type="PANTHER" id="PTHR43775">
    <property type="entry name" value="FATTY ACID SYNTHASE"/>
    <property type="match status" value="1"/>
</dbReference>
<dbReference type="InterPro" id="IPR013968">
    <property type="entry name" value="PKS_KR"/>
</dbReference>
<dbReference type="InterPro" id="IPR006162">
    <property type="entry name" value="Ppantetheine_attach_site"/>
</dbReference>
<dbReference type="Pfam" id="PF21089">
    <property type="entry name" value="PKS_DH_N"/>
    <property type="match status" value="3"/>
</dbReference>
<evidence type="ECO:0000259" key="10">
    <source>
        <dbReference type="PROSITE" id="PS50075"/>
    </source>
</evidence>
<keyword evidence="14" id="KW-1185">Reference proteome</keyword>
<dbReference type="InterPro" id="IPR020807">
    <property type="entry name" value="PKS_DH"/>
</dbReference>
<dbReference type="Pfam" id="PF22336">
    <property type="entry name" value="RhiE-like_linker"/>
    <property type="match status" value="4"/>
</dbReference>
<feature type="active site" description="Proton donor; for dehydratase activity" evidence="8">
    <location>
        <position position="1003"/>
    </location>
</feature>
<dbReference type="PROSITE" id="PS00606">
    <property type="entry name" value="KS3_1"/>
    <property type="match status" value="3"/>
</dbReference>